<dbReference type="AlphaFoldDB" id="A0A8D8QQM8"/>
<dbReference type="EMBL" id="HBUF01091797">
    <property type="protein sequence ID" value="CAG6635887.1"/>
    <property type="molecule type" value="Transcribed_RNA"/>
</dbReference>
<sequence length="160" mass="17754">MKKTVVSTPSPIPGPSSSKFVVSPKALLPPPEEESRAPKTIRKNRGKAAILTSSPYKEELEMQNKEKEKPKRKVKAAPKKKVEKVKKPKIKIEAYESSSSSEEEPSDIDACIYCNALTCESKQEGLIQCVKCKLYAHEACARAEELDQNFTCDICAVLLQ</sequence>
<evidence type="ECO:0008006" key="3">
    <source>
        <dbReference type="Google" id="ProtNLM"/>
    </source>
</evidence>
<feature type="region of interest" description="Disordered" evidence="1">
    <location>
        <begin position="1"/>
        <end position="82"/>
    </location>
</feature>
<evidence type="ECO:0000256" key="1">
    <source>
        <dbReference type="SAM" id="MobiDB-lite"/>
    </source>
</evidence>
<protein>
    <recommendedName>
        <fullName evidence="3">Zinc finger PHD-type domain-containing protein</fullName>
    </recommendedName>
</protein>
<dbReference type="SUPFAM" id="SSF57903">
    <property type="entry name" value="FYVE/PHD zinc finger"/>
    <property type="match status" value="1"/>
</dbReference>
<evidence type="ECO:0000313" key="2">
    <source>
        <dbReference type="EMBL" id="CAG6635887.1"/>
    </source>
</evidence>
<name>A0A8D8QQM8_9HEMI</name>
<dbReference type="InterPro" id="IPR011011">
    <property type="entry name" value="Znf_FYVE_PHD"/>
</dbReference>
<feature type="compositionally biased region" description="Basic residues" evidence="1">
    <location>
        <begin position="70"/>
        <end position="82"/>
    </location>
</feature>
<accession>A0A8D8QQM8</accession>
<feature type="compositionally biased region" description="Basic and acidic residues" evidence="1">
    <location>
        <begin position="56"/>
        <end position="69"/>
    </location>
</feature>
<proteinExistence type="predicted"/>
<reference evidence="2" key="1">
    <citation type="submission" date="2021-05" db="EMBL/GenBank/DDBJ databases">
        <authorList>
            <person name="Alioto T."/>
            <person name="Alioto T."/>
            <person name="Gomez Garrido J."/>
        </authorList>
    </citation>
    <scope>NUCLEOTIDE SEQUENCE</scope>
</reference>
<organism evidence="2">
    <name type="scientific">Cacopsylla melanoneura</name>
    <dbReference type="NCBI Taxonomy" id="428564"/>
    <lineage>
        <taxon>Eukaryota</taxon>
        <taxon>Metazoa</taxon>
        <taxon>Ecdysozoa</taxon>
        <taxon>Arthropoda</taxon>
        <taxon>Hexapoda</taxon>
        <taxon>Insecta</taxon>
        <taxon>Pterygota</taxon>
        <taxon>Neoptera</taxon>
        <taxon>Paraneoptera</taxon>
        <taxon>Hemiptera</taxon>
        <taxon>Sternorrhyncha</taxon>
        <taxon>Psylloidea</taxon>
        <taxon>Psyllidae</taxon>
        <taxon>Psyllinae</taxon>
        <taxon>Cacopsylla</taxon>
    </lineage>
</organism>